<gene>
    <name evidence="2" type="ORF">TU86_18505</name>
</gene>
<evidence type="ECO:0000313" key="2">
    <source>
        <dbReference type="EMBL" id="KMN12253.1"/>
    </source>
</evidence>
<dbReference type="Pfam" id="PF13730">
    <property type="entry name" value="HTH_36"/>
    <property type="match status" value="1"/>
</dbReference>
<dbReference type="InterPro" id="IPR036388">
    <property type="entry name" value="WH-like_DNA-bd_sf"/>
</dbReference>
<organism evidence="2 3">
    <name type="scientific">Pseudomonas weihenstephanensis</name>
    <dbReference type="NCBI Taxonomy" id="1608994"/>
    <lineage>
        <taxon>Bacteria</taxon>
        <taxon>Pseudomonadati</taxon>
        <taxon>Pseudomonadota</taxon>
        <taxon>Gammaproteobacteria</taxon>
        <taxon>Pseudomonadales</taxon>
        <taxon>Pseudomonadaceae</taxon>
        <taxon>Pseudomonas</taxon>
    </lineage>
</organism>
<name>A0A0J6IIU3_9PSED</name>
<dbReference type="Proteomes" id="UP000036325">
    <property type="component" value="Unassembled WGS sequence"/>
</dbReference>
<feature type="compositionally biased region" description="Basic and acidic residues" evidence="1">
    <location>
        <begin position="147"/>
        <end position="161"/>
    </location>
</feature>
<dbReference type="AlphaFoldDB" id="A0A0J6IIU3"/>
<proteinExistence type="predicted"/>
<protein>
    <submittedName>
        <fullName evidence="2">Transcriptional regulator</fullName>
    </submittedName>
</protein>
<comment type="caution">
    <text evidence="2">The sequence shown here is derived from an EMBL/GenBank/DDBJ whole genome shotgun (WGS) entry which is preliminary data.</text>
</comment>
<feature type="region of interest" description="Disordered" evidence="1">
    <location>
        <begin position="100"/>
        <end position="165"/>
    </location>
</feature>
<evidence type="ECO:0000256" key="1">
    <source>
        <dbReference type="SAM" id="MobiDB-lite"/>
    </source>
</evidence>
<dbReference type="OrthoDB" id="6880885at2"/>
<sequence>MSVQSMTWALDQRDIRDATARHVLLCLANYADKNGKAAFPSANSLSEDTGLSVRTVRYKLDHLEEIGAIRLGNQSIAAAYIDRHDRRPVVYDLCIERGASPAPGDKRGANEDTAGCSSEHNGVQLTTERGAGAAANPPSNHPLTINEPKEQGADAPRKPARFDPLTAKPENVTAETWADWCQHRKEIRKPLTAKSCEQQAKALAGHPTPDAVLVTSISNGWTGIFPDKPAAPSNVHQLPISRHTLTAPRDYKAGTKENANGTFRL</sequence>
<accession>A0A0J6IIU3</accession>
<dbReference type="Gene3D" id="1.10.10.10">
    <property type="entry name" value="Winged helix-like DNA-binding domain superfamily/Winged helix DNA-binding domain"/>
    <property type="match status" value="1"/>
</dbReference>
<feature type="compositionally biased region" description="Polar residues" evidence="1">
    <location>
        <begin position="115"/>
        <end position="127"/>
    </location>
</feature>
<dbReference type="RefSeq" id="WP_048365771.1">
    <property type="nucleotide sequence ID" value="NZ_JYLF01000009.1"/>
</dbReference>
<dbReference type="STRING" id="1608994.TU86_18505"/>
<dbReference type="PATRIC" id="fig|1608994.3.peg.4413"/>
<evidence type="ECO:0000313" key="3">
    <source>
        <dbReference type="Proteomes" id="UP000036325"/>
    </source>
</evidence>
<reference evidence="2 3" key="1">
    <citation type="submission" date="2015-02" db="EMBL/GenBank/DDBJ databases">
        <title>Pseudomonas helleri sp. nov. and Pseudomonas weihenstephanensis sp. nov., isolated from raw cows milk.</title>
        <authorList>
            <person name="von Neubeck M."/>
            <person name="Huptas C."/>
            <person name="Wenning M."/>
            <person name="Scherer S."/>
        </authorList>
    </citation>
    <scope>NUCLEOTIDE SEQUENCE [LARGE SCALE GENOMIC DNA]</scope>
    <source>
        <strain evidence="2 3">DSM 29166</strain>
    </source>
</reference>
<dbReference type="EMBL" id="JYLF01000009">
    <property type="protein sequence ID" value="KMN12253.1"/>
    <property type="molecule type" value="Genomic_DNA"/>
</dbReference>